<feature type="domain" description="Cell morphogenesis protein C-terminal" evidence="3">
    <location>
        <begin position="2196"/>
        <end position="2443"/>
    </location>
</feature>
<dbReference type="GO" id="GO:0031175">
    <property type="term" value="P:neuron projection development"/>
    <property type="evidence" value="ECO:0007669"/>
    <property type="project" value="TreeGrafter"/>
</dbReference>
<organism evidence="6 7">
    <name type="scientific">Hypsibius exemplaris</name>
    <name type="common">Freshwater tardigrade</name>
    <dbReference type="NCBI Taxonomy" id="2072580"/>
    <lineage>
        <taxon>Eukaryota</taxon>
        <taxon>Metazoa</taxon>
        <taxon>Ecdysozoa</taxon>
        <taxon>Tardigrada</taxon>
        <taxon>Eutardigrada</taxon>
        <taxon>Parachela</taxon>
        <taxon>Hypsibioidea</taxon>
        <taxon>Hypsibiidae</taxon>
        <taxon>Hypsibius</taxon>
    </lineage>
</organism>
<feature type="domain" description="Protein furry C-terminal" evidence="5">
    <location>
        <begin position="2486"/>
        <end position="2708"/>
    </location>
</feature>
<proteinExistence type="predicted"/>
<feature type="domain" description="Cell morphogenesis central region" evidence="4">
    <location>
        <begin position="1857"/>
        <end position="1896"/>
    </location>
</feature>
<feature type="region of interest" description="Disordered" evidence="1">
    <location>
        <begin position="311"/>
        <end position="339"/>
    </location>
</feature>
<dbReference type="Pfam" id="PF19421">
    <property type="entry name" value="Fry_C"/>
    <property type="match status" value="1"/>
</dbReference>
<dbReference type="Pfam" id="PF14222">
    <property type="entry name" value="MOR2-PAG1_N"/>
    <property type="match status" value="1"/>
</dbReference>
<dbReference type="PANTHER" id="PTHR12295">
    <property type="entry name" value="FURRY-RELATED"/>
    <property type="match status" value="1"/>
</dbReference>
<feature type="region of interest" description="Disordered" evidence="1">
    <location>
        <begin position="1733"/>
        <end position="1774"/>
    </location>
</feature>
<dbReference type="InterPro" id="IPR045842">
    <property type="entry name" value="Fry_C"/>
</dbReference>
<evidence type="ECO:0000259" key="3">
    <source>
        <dbReference type="Pfam" id="PF14225"/>
    </source>
</evidence>
<dbReference type="SUPFAM" id="SSF48371">
    <property type="entry name" value="ARM repeat"/>
    <property type="match status" value="1"/>
</dbReference>
<keyword evidence="7" id="KW-1185">Reference proteome</keyword>
<dbReference type="InterPro" id="IPR025481">
    <property type="entry name" value="Cell_Morphogen_C"/>
</dbReference>
<comment type="caution">
    <text evidence="6">The sequence shown here is derived from an EMBL/GenBank/DDBJ whole genome shotgun (WGS) entry which is preliminary data.</text>
</comment>
<feature type="region of interest" description="Disordered" evidence="1">
    <location>
        <begin position="1588"/>
        <end position="1610"/>
    </location>
</feature>
<feature type="compositionally biased region" description="Low complexity" evidence="1">
    <location>
        <begin position="35"/>
        <end position="45"/>
    </location>
</feature>
<feature type="domain" description="Cell morphogenesis central region" evidence="4">
    <location>
        <begin position="1964"/>
        <end position="2072"/>
    </location>
</feature>
<dbReference type="InterPro" id="IPR029473">
    <property type="entry name" value="MOR2-PAG1_mid"/>
</dbReference>
<feature type="region of interest" description="Disordered" evidence="1">
    <location>
        <begin position="20"/>
        <end position="57"/>
    </location>
</feature>
<dbReference type="EMBL" id="MTYJ01000030">
    <property type="protein sequence ID" value="OQV20540.1"/>
    <property type="molecule type" value="Genomic_DNA"/>
</dbReference>
<feature type="domain" description="Cell morphogenesis central region" evidence="4">
    <location>
        <begin position="1410"/>
        <end position="1698"/>
    </location>
</feature>
<evidence type="ECO:0000313" key="6">
    <source>
        <dbReference type="EMBL" id="OQV20540.1"/>
    </source>
</evidence>
<feature type="compositionally biased region" description="Low complexity" evidence="1">
    <location>
        <begin position="2731"/>
        <end position="2743"/>
    </location>
</feature>
<reference evidence="7" key="1">
    <citation type="submission" date="2017-01" db="EMBL/GenBank/DDBJ databases">
        <title>Comparative genomics of anhydrobiosis in the tardigrade Hypsibius dujardini.</title>
        <authorList>
            <person name="Yoshida Y."/>
            <person name="Koutsovoulos G."/>
            <person name="Laetsch D."/>
            <person name="Stevens L."/>
            <person name="Kumar S."/>
            <person name="Horikawa D."/>
            <person name="Ishino K."/>
            <person name="Komine S."/>
            <person name="Tomita M."/>
            <person name="Blaxter M."/>
            <person name="Arakawa K."/>
        </authorList>
    </citation>
    <scope>NUCLEOTIDE SEQUENCE [LARGE SCALE GENOMIC DNA]</scope>
    <source>
        <strain evidence="7">Z151</strain>
    </source>
</reference>
<dbReference type="GO" id="GO:0000902">
    <property type="term" value="P:cell morphogenesis"/>
    <property type="evidence" value="ECO:0007669"/>
    <property type="project" value="InterPro"/>
</dbReference>
<dbReference type="Pfam" id="PF14228">
    <property type="entry name" value="MOR2-PAG1_mid"/>
    <property type="match status" value="3"/>
</dbReference>
<dbReference type="InterPro" id="IPR016024">
    <property type="entry name" value="ARM-type_fold"/>
</dbReference>
<dbReference type="GO" id="GO:0030427">
    <property type="term" value="C:site of polarized growth"/>
    <property type="evidence" value="ECO:0007669"/>
    <property type="project" value="TreeGrafter"/>
</dbReference>
<dbReference type="PANTHER" id="PTHR12295:SF30">
    <property type="entry name" value="PROTEIN FURRY"/>
    <property type="match status" value="1"/>
</dbReference>
<accession>A0A1W0WZA2</accession>
<dbReference type="Pfam" id="PF14225">
    <property type="entry name" value="MOR2-PAG1_C"/>
    <property type="match status" value="1"/>
</dbReference>
<feature type="compositionally biased region" description="Low complexity" evidence="1">
    <location>
        <begin position="328"/>
        <end position="339"/>
    </location>
</feature>
<feature type="region of interest" description="Disordered" evidence="1">
    <location>
        <begin position="2662"/>
        <end position="2755"/>
    </location>
</feature>
<feature type="domain" description="Cell morphogenesis protein N-terminal" evidence="2">
    <location>
        <begin position="350"/>
        <end position="879"/>
    </location>
</feature>
<evidence type="ECO:0000313" key="7">
    <source>
        <dbReference type="Proteomes" id="UP000192578"/>
    </source>
</evidence>
<feature type="region of interest" description="Disordered" evidence="1">
    <location>
        <begin position="2588"/>
        <end position="2621"/>
    </location>
</feature>
<evidence type="ECO:0000259" key="5">
    <source>
        <dbReference type="Pfam" id="PF19421"/>
    </source>
</evidence>
<evidence type="ECO:0000256" key="1">
    <source>
        <dbReference type="SAM" id="MobiDB-lite"/>
    </source>
</evidence>
<protein>
    <submittedName>
        <fullName evidence="6">Protein furry-like protein</fullName>
    </submittedName>
</protein>
<dbReference type="InterPro" id="IPR025614">
    <property type="entry name" value="Cell_morpho_N"/>
</dbReference>
<name>A0A1W0WZA2_HYPEX</name>
<feature type="compositionally biased region" description="Polar residues" evidence="1">
    <location>
        <begin position="1763"/>
        <end position="1774"/>
    </location>
</feature>
<gene>
    <name evidence="6" type="ORF">BV898_05584</name>
</gene>
<evidence type="ECO:0000259" key="4">
    <source>
        <dbReference type="Pfam" id="PF14228"/>
    </source>
</evidence>
<dbReference type="GO" id="GO:0005938">
    <property type="term" value="C:cell cortex"/>
    <property type="evidence" value="ECO:0007669"/>
    <property type="project" value="TreeGrafter"/>
</dbReference>
<feature type="compositionally biased region" description="Basic and acidic residues" evidence="1">
    <location>
        <begin position="2669"/>
        <end position="2696"/>
    </location>
</feature>
<sequence>MDSTGGSTGISDVLTPFTSTAATLEKDRPTDESSDAISVLSSASSSDRKSHHSGTSTTTAAASIIITTTAAADNSTVDFNLLNGSACTVAATAEKTTAAEETEAVAALPSLDVTAAAATLLTATVSSSAPASLLFVVGGGSSSTTAAVGVDTESIGNRIGSTPPPPAPPPPAAAARESVVSFEERKIGESSSDLIDSRGDLTLPWGWKRDRSVSAESLAGGTGVSDTKMIVGEYVLQSLFLDFAQKAERKVDAVLAEPLARPLSKSFQRGEDPQFDQLTSCFHAVAEHCLPSLLRTLFAWYERQNVDYSHLNPPTASESGGKQKADASKSGSGSTKSTQEFLEKEHLTNKRNLAVDYLFALVLIEILKQLPFHPGHEHLVAQVENMAFKHFKYRDPVLVGPNSVNFHIVSDLFAEVSGVLAQSRFQSVRKKFMAELKELRFKEITPGVVNNIIALLMGMKFFRVKMVPIEEFEASFQFMQECATYFLEVKDKDIKHAMAGLLVEILMPVAACVKNEVNVPVVKNFVEMLYPTTLDMCAKKKHVLAVFPLVTCLLCVAHKQFFLHNWHHFLTLCLSNLKNRDTKMSRVAVESLYRLLWVYMIRIKCESNSVTQSRLQSIVNSLFPKGSKVVVPRDTPLNIFVKIIQFIAQERMDFAMKEIVFDLLSVGRPIRLLMPERMSIGLRAFLVIADGLQQKEGEPPMPRSLGVLPSGNTIRIKKTYVCKVLTDEEAKAIGVSSYYPLIRKTFEEILRLLDAQVGRSLMLTTSLNQSKEPDEHLIGERKPKVDFLKTCVAAIPRLLPDAMSITDLIALLSRLTVHMDEDLRGLAYQSIQSIIVDFKEHRETAVHVFLQFVVSDISDAYPALVDTALRILIQFVAAWRNALNAGSQTTRNRTFRNSADESRFGSAVTLPMVLSEVESLGFVMLCQSRFTPRRLGLYLLKEAKSLRDAVFGENPLVMMKPYDRNLLDILDSHCKSVIEENCAGLLPPSEKVALSPSTVLDLHWAVERSCGVWNAGFTDSNAPLMVQDAAAAIRSFSSPPNNCEIWTAFISGMMSRKSFLGKCPLAVLAYAWPMVYTRIQAIHTLIDPGPANENRVSLLKTVRQVLSERDLYNNLWQNYLIAACSMLPPHSVFSGNFRCISPDIALSTSSSESNCSEKSDARSASTHVPAVTAHGFYKMAVRLMRSEATDLPDSIVIGLGKTNPEALKDLVDELGPLIKEAVDRKQENVRRKKRKDALRLELAKLFHLLVEADSIVTSSLYTVTESAILFVPSFVEYVDGTRLYLETETDKENAAVLASIQLYFCKFLTGLIHSFPAEQREYLLSVFQRQQNFNLLATWTGKYGQVFKDSGKHACFTASPELEFEALRAMSSLLCCGKVFDRNLLLEDSTLFRWLDLLLATKDERISVIAQETVTVLLCMNSDTPYLLDWVVDRCFTATDDVSDRCFYAIASVFCSRDYPCDQYSAIINLALMNTGCPRVNVQEVALELLQLLDKRFFGQAPIYGSPEKSGLQRSTLNDVLLSGGNYTRNQLYLSEQLAKLHPDLTMPIFSEITCRFQTARPAVQHNLLTYIVPWLYNLELVDFSTTQGSGSDDGSGQEGPLSAKGQGWGSPEGTEMVLNNLMYISAVFGDDLPKEIEQAWSSVCCAWPNNLNIVLKYLIIVSSLSSANVLPVAKRIVRYMARARPERLVNHLAEDLQAVDNLCATVEKIHTPPFFRITSVKRLPVTGIVSDKKSSDEFTSGTIHTKRHTHPESMAGSEAGTRRSSSNATAEVPFSTKSGSLDFVEDVGNGAQLQQQPVQSSQSQQHPLPMPEYGGYFAPMGDLLMEASASITTMHKCSFAISFLGDLLLDGINVAWTMHLPIMLHIAVLGMDSQRPHVYQHCRKLLENLLVVFACHSDHCSVARLLLEKKSTISAKPSLTLDNNSCRTSMETLCRSDSMEEMQSGEGSPNASTVTVHTSGVVMNNNSDMERMVMDLINFLASHTTGPLWSFEDITARVWSCRSACELTRFVDCVNKVFNASVPLTRITQKWAEVAFQYGLNSSSRHYAGRSLQIFRALEMPVTFQVLSDILSRLVETVAESGDDLQGYVTELVLTLEACTDTLTPLDDGVFGEDGHGVLPEKVSPKHDRGKGHGRTISCHLPGGIDFDYRQRSVSDSTISPIHRTYSTQTLMSSPGLDSGGAQTLDDKLSLLSLLFWISMSILESDYEHEFLLALRLMDKVMAKFPLEKPECQERIEKVRSLAKWASFPGVQALVLKGCTSSVTFEPTLHVLSKFIGCFGNQIIDPNRIGFPLNVLAFLPYHLLHFDDPTPLCLDSTRQIATAAREISPGLESLATVMTLYTKRAFAKDAHQWGKCVVKYLFDVYRDLTNILMTFLIEILDKGPATIQQHTLNVIYYFLHYVDINSVTSSVTAELLRVVTRLLEGPNWRECQSIIKLSVIRSSSLMPADNNTGAQSSSISFESLGLMSATPFAERGADTDIVIKKELPGRTLDFTFDVSLTPIAGHRAMARGQTGDGDGGFWDVFGDGSRKGNGEAISYGWKKPSLSQSRTRERLVGLLAVCGQQVGVPKSPSIVFNEFGDVEEPCVSNNSDDAASTVVGGEDHRKGSVAGENSLRDDRSTSENTFTVFKDFDFLEYELDSGENESIDNFNWGVRRTLSNVQDTATPMREKVRPTKRDEPRGSLEEVFSPKKDAESSDDELGSVEIVDMLQEESSVDPVDGEALSQSPAGEGSRLSLRSLESPSDQDETQTANL</sequence>
<evidence type="ECO:0000259" key="2">
    <source>
        <dbReference type="Pfam" id="PF14222"/>
    </source>
</evidence>
<dbReference type="Proteomes" id="UP000192578">
    <property type="component" value="Unassembled WGS sequence"/>
</dbReference>
<dbReference type="InterPro" id="IPR039867">
    <property type="entry name" value="Furry/Tao3/Mor2"/>
</dbReference>
<dbReference type="OrthoDB" id="6287725at2759"/>